<evidence type="ECO:0000256" key="7">
    <source>
        <dbReference type="ARBA" id="ARBA00023242"/>
    </source>
</evidence>
<dbReference type="Proteomes" id="UP000242474">
    <property type="component" value="Unassembled WGS sequence"/>
</dbReference>
<keyword evidence="6" id="KW-0862">Zinc</keyword>
<dbReference type="GO" id="GO:0007064">
    <property type="term" value="P:mitotic sister chromatid cohesion"/>
    <property type="evidence" value="ECO:0007669"/>
    <property type="project" value="TreeGrafter"/>
</dbReference>
<comment type="subcellular location">
    <subcellularLocation>
        <location evidence="1">Nucleus</location>
    </subcellularLocation>
</comment>
<evidence type="ECO:0000256" key="6">
    <source>
        <dbReference type="ARBA" id="ARBA00022833"/>
    </source>
</evidence>
<accession>A0A2G5B2I6</accession>
<proteinExistence type="inferred from homology"/>
<evidence type="ECO:0000256" key="1">
    <source>
        <dbReference type="ARBA" id="ARBA00004123"/>
    </source>
</evidence>
<dbReference type="STRING" id="763665.A0A2G5B2I6"/>
<organism evidence="13 14">
    <name type="scientific">Coemansia reversa (strain ATCC 12441 / NRRL 1564)</name>
    <dbReference type="NCBI Taxonomy" id="763665"/>
    <lineage>
        <taxon>Eukaryota</taxon>
        <taxon>Fungi</taxon>
        <taxon>Fungi incertae sedis</taxon>
        <taxon>Zoopagomycota</taxon>
        <taxon>Kickxellomycotina</taxon>
        <taxon>Kickxellomycetes</taxon>
        <taxon>Kickxellales</taxon>
        <taxon>Kickxellaceae</taxon>
        <taxon>Coemansia</taxon>
    </lineage>
</organism>
<feature type="region of interest" description="Disordered" evidence="10">
    <location>
        <begin position="45"/>
        <end position="99"/>
    </location>
</feature>
<dbReference type="GO" id="GO:0000785">
    <property type="term" value="C:chromatin"/>
    <property type="evidence" value="ECO:0007669"/>
    <property type="project" value="TreeGrafter"/>
</dbReference>
<keyword evidence="9" id="KW-0012">Acyltransferase</keyword>
<dbReference type="OrthoDB" id="428854at2759"/>
<keyword evidence="5" id="KW-0863">Zinc-finger</keyword>
<dbReference type="GO" id="GO:0061733">
    <property type="term" value="F:protein-lysine-acetyltransferase activity"/>
    <property type="evidence" value="ECO:0007669"/>
    <property type="project" value="TreeGrafter"/>
</dbReference>
<dbReference type="InterPro" id="IPR028009">
    <property type="entry name" value="ESCO_Acetyltransf_dom"/>
</dbReference>
<sequence length="398" mass="44676">MRMAIEQESFVPLKRSTVRVTYGTARTKKPLPVQKDYNTKFGFAYSDIPEQSSQNTSLDSSESEKTTMSYSSPDQRRRHLGGSREDSANGSGSEDPRAKRRLTQASLLPFAQRSQNTGINGWLARSRTSAAATKAKAVGSGTPANKVRKTQAFLDFGQRPIAFEPCKICGMAFQRGREEDERLHKNYHRSWKQRQNREFMWDIWSSSEDAYKPETVAYPHFLLENNNDTQHSLSMATVRIVDAQGPSKRETQRALEILNIANEQLGACSLDISELTLNQRKIFVYISPSRRVEGCVLAESITRAQRVVSSHNSKQSSVSVVCSETTVPAICGISRIWVAKHARRGGIALQMLDVVRQRFAYGCQIDSEQIAFTQPTSDGSALAERVFGRKDFLVYSEE</sequence>
<evidence type="ECO:0000256" key="5">
    <source>
        <dbReference type="ARBA" id="ARBA00022771"/>
    </source>
</evidence>
<evidence type="ECO:0000256" key="10">
    <source>
        <dbReference type="SAM" id="MobiDB-lite"/>
    </source>
</evidence>
<evidence type="ECO:0000256" key="8">
    <source>
        <dbReference type="ARBA" id="ARBA00023306"/>
    </source>
</evidence>
<evidence type="ECO:0000259" key="11">
    <source>
        <dbReference type="Pfam" id="PF13878"/>
    </source>
</evidence>
<evidence type="ECO:0000256" key="9">
    <source>
        <dbReference type="ARBA" id="ARBA00023315"/>
    </source>
</evidence>
<evidence type="ECO:0000313" key="14">
    <source>
        <dbReference type="Proteomes" id="UP000242474"/>
    </source>
</evidence>
<dbReference type="EMBL" id="KZ303543">
    <property type="protein sequence ID" value="PIA13233.1"/>
    <property type="molecule type" value="Genomic_DNA"/>
</dbReference>
<gene>
    <name evidence="13" type="ORF">COEREDRAFT_89758</name>
</gene>
<evidence type="ECO:0000256" key="4">
    <source>
        <dbReference type="ARBA" id="ARBA00022723"/>
    </source>
</evidence>
<keyword evidence="3" id="KW-0808">Transferase</keyword>
<keyword evidence="4" id="KW-0479">Metal-binding</keyword>
<feature type="domain" description="N-acetyltransferase ESCO acetyl-transferase" evidence="12">
    <location>
        <begin position="327"/>
        <end position="395"/>
    </location>
</feature>
<evidence type="ECO:0000256" key="2">
    <source>
        <dbReference type="ARBA" id="ARBA00005816"/>
    </source>
</evidence>
<dbReference type="AlphaFoldDB" id="A0A2G5B2I6"/>
<evidence type="ECO:0000259" key="12">
    <source>
        <dbReference type="Pfam" id="PF13880"/>
    </source>
</evidence>
<feature type="domain" description="N-acetyltransferase ESCO zinc-finger" evidence="11">
    <location>
        <begin position="151"/>
        <end position="189"/>
    </location>
</feature>
<keyword evidence="14" id="KW-1185">Reference proteome</keyword>
<comment type="similarity">
    <text evidence="2">Belongs to the acetyltransferase family. ECO subfamily.</text>
</comment>
<name>A0A2G5B2I6_COERN</name>
<evidence type="ECO:0008006" key="15">
    <source>
        <dbReference type="Google" id="ProtNLM"/>
    </source>
</evidence>
<dbReference type="Pfam" id="PF13878">
    <property type="entry name" value="zf-C2H2_3"/>
    <property type="match status" value="1"/>
</dbReference>
<dbReference type="InterPro" id="IPR028005">
    <property type="entry name" value="AcTrfase_ESCO_Znf_dom"/>
</dbReference>
<feature type="compositionally biased region" description="Polar residues" evidence="10">
    <location>
        <begin position="49"/>
        <end position="73"/>
    </location>
</feature>
<evidence type="ECO:0000256" key="3">
    <source>
        <dbReference type="ARBA" id="ARBA00022679"/>
    </source>
</evidence>
<keyword evidence="7" id="KW-0539">Nucleus</keyword>
<protein>
    <recommendedName>
        <fullName evidence="15">N-acetyltransferase ECO1</fullName>
    </recommendedName>
</protein>
<dbReference type="GO" id="GO:0005634">
    <property type="term" value="C:nucleus"/>
    <property type="evidence" value="ECO:0007669"/>
    <property type="project" value="UniProtKB-SubCell"/>
</dbReference>
<dbReference type="PANTHER" id="PTHR45884">
    <property type="entry name" value="N-ACETYLTRANSFERASE ECO"/>
    <property type="match status" value="1"/>
</dbReference>
<reference evidence="13 14" key="1">
    <citation type="journal article" date="2015" name="Genome Biol. Evol.">
        <title>Phylogenomic analyses indicate that early fungi evolved digesting cell walls of algal ancestors of land plants.</title>
        <authorList>
            <person name="Chang Y."/>
            <person name="Wang S."/>
            <person name="Sekimoto S."/>
            <person name="Aerts A.L."/>
            <person name="Choi C."/>
            <person name="Clum A."/>
            <person name="LaButti K.M."/>
            <person name="Lindquist E.A."/>
            <person name="Yee Ngan C."/>
            <person name="Ohm R.A."/>
            <person name="Salamov A.A."/>
            <person name="Grigoriev I.V."/>
            <person name="Spatafora J.W."/>
            <person name="Berbee M.L."/>
        </authorList>
    </citation>
    <scope>NUCLEOTIDE SEQUENCE [LARGE SCALE GENOMIC DNA]</scope>
    <source>
        <strain evidence="13 14">NRRL 1564</strain>
    </source>
</reference>
<dbReference type="Pfam" id="PF13880">
    <property type="entry name" value="Acetyltransf_13"/>
    <property type="match status" value="1"/>
</dbReference>
<keyword evidence="8" id="KW-0131">Cell cycle</keyword>
<dbReference type="PANTHER" id="PTHR45884:SF2">
    <property type="entry name" value="N-ACETYLTRANSFERASE ECO"/>
    <property type="match status" value="1"/>
</dbReference>
<evidence type="ECO:0000313" key="13">
    <source>
        <dbReference type="EMBL" id="PIA13233.1"/>
    </source>
</evidence>
<dbReference type="GO" id="GO:0008270">
    <property type="term" value="F:zinc ion binding"/>
    <property type="evidence" value="ECO:0007669"/>
    <property type="project" value="UniProtKB-KW"/>
</dbReference>